<dbReference type="PANTHER" id="PTHR14449">
    <property type="entry name" value="FANCONI ANEMIA GROUP F PROTEIN FANCF"/>
    <property type="match status" value="1"/>
</dbReference>
<name>A0ABM0SHD4_GALVR</name>
<organism evidence="1 2">
    <name type="scientific">Galeopterus variegatus</name>
    <name type="common">Malayan flying lemur</name>
    <name type="synonym">Cynocephalus variegatus</name>
    <dbReference type="NCBI Taxonomy" id="482537"/>
    <lineage>
        <taxon>Eukaryota</taxon>
        <taxon>Metazoa</taxon>
        <taxon>Chordata</taxon>
        <taxon>Craniata</taxon>
        <taxon>Vertebrata</taxon>
        <taxon>Euteleostomi</taxon>
        <taxon>Mammalia</taxon>
        <taxon>Eutheria</taxon>
        <taxon>Euarchontoglires</taxon>
        <taxon>Dermoptera</taxon>
        <taxon>Cynocephalidae</taxon>
        <taxon>Galeopterus</taxon>
    </lineage>
</organism>
<reference evidence="2" key="1">
    <citation type="submission" date="2025-08" db="UniProtKB">
        <authorList>
            <consortium name="RefSeq"/>
        </authorList>
    </citation>
    <scope>IDENTIFICATION</scope>
</reference>
<dbReference type="Pfam" id="PF11107">
    <property type="entry name" value="FANCF"/>
    <property type="match status" value="1"/>
</dbReference>
<dbReference type="Proteomes" id="UP000694923">
    <property type="component" value="Unplaced"/>
</dbReference>
<keyword evidence="1" id="KW-1185">Reference proteome</keyword>
<dbReference type="InterPro" id="IPR035428">
    <property type="entry name" value="FANCF"/>
</dbReference>
<protein>
    <submittedName>
        <fullName evidence="2">Fanconi anemia group F protein-like</fullName>
    </submittedName>
</protein>
<gene>
    <name evidence="2" type="primary">LOC103609765</name>
</gene>
<dbReference type="GeneID" id="103609765"/>
<dbReference type="Gene3D" id="1.25.40.490">
    <property type="match status" value="1"/>
</dbReference>
<dbReference type="InterPro" id="IPR038505">
    <property type="entry name" value="FANCF_C_sf"/>
</dbReference>
<accession>A0ABM0SHD4</accession>
<sequence>MGECRGKTLVSAVMIQVRGDCDLDESDSNAVSTENVNLGIFPKRKDAQQAELLLERLQEVGEAQAEGPSRFLSSLWERLPQNNFLKVTAVALLQPPSSPRLQEEDLQLGSPRTSGEGSQELLHWLLGKSEIMAAFCRNLPPQLLTLVARRHPALSRVYLSLLTDWGRHLHYDLQKGIWVGAEAQDVPWEELYDKFQSLCQAPSPLKDEVITALESCKAQDGDFEVPGLSIWTDLLLALRSGA</sequence>
<dbReference type="PANTHER" id="PTHR14449:SF2">
    <property type="entry name" value="FANCONI ANEMIA GROUP F PROTEIN"/>
    <property type="match status" value="1"/>
</dbReference>
<evidence type="ECO:0000313" key="1">
    <source>
        <dbReference type="Proteomes" id="UP000694923"/>
    </source>
</evidence>
<evidence type="ECO:0000313" key="2">
    <source>
        <dbReference type="RefSeq" id="XP_008592275.1"/>
    </source>
</evidence>
<dbReference type="RefSeq" id="XP_008592275.1">
    <property type="nucleotide sequence ID" value="XM_008594053.1"/>
</dbReference>
<proteinExistence type="predicted"/>